<sequence length="51" mass="5648">MGVPQKVKTDNGPAYISKRFLLFLQTWGIDHIIGIPRSPAGQAFIECAHHS</sequence>
<evidence type="ECO:0000256" key="1">
    <source>
        <dbReference type="ARBA" id="ARBA00022679"/>
    </source>
</evidence>
<evidence type="ECO:0000256" key="3">
    <source>
        <dbReference type="ARBA" id="ARBA00022722"/>
    </source>
</evidence>
<keyword evidence="2" id="KW-0548">Nucleotidyltransferase</keyword>
<evidence type="ECO:0000256" key="5">
    <source>
        <dbReference type="ARBA" id="ARBA00022801"/>
    </source>
</evidence>
<proteinExistence type="predicted"/>
<evidence type="ECO:0000256" key="4">
    <source>
        <dbReference type="ARBA" id="ARBA00022759"/>
    </source>
</evidence>
<keyword evidence="5" id="KW-0378">Hydrolase</keyword>
<evidence type="ECO:0000256" key="6">
    <source>
        <dbReference type="ARBA" id="ARBA00022918"/>
    </source>
</evidence>
<evidence type="ECO:0000259" key="7">
    <source>
        <dbReference type="PROSITE" id="PS50994"/>
    </source>
</evidence>
<dbReference type="PROSITE" id="PS50994">
    <property type="entry name" value="INTEGRASE"/>
    <property type="match status" value="1"/>
</dbReference>
<gene>
    <name evidence="8" type="primary">Ervk19_2</name>
    <name evidence="8" type="ORF">CHOACU_R15551</name>
</gene>
<protein>
    <submittedName>
        <fullName evidence="8">POK19 protein</fullName>
    </submittedName>
</protein>
<dbReference type="InterPro" id="IPR001584">
    <property type="entry name" value="Integrase_cat-core"/>
</dbReference>
<dbReference type="GO" id="GO:0015074">
    <property type="term" value="P:DNA integration"/>
    <property type="evidence" value="ECO:0007669"/>
    <property type="project" value="InterPro"/>
</dbReference>
<name>A0A7L0ULL2_CHOAC</name>
<organism evidence="8 9">
    <name type="scientific">Chordeiles acutipennis</name>
    <name type="common">Lesser nighthawk</name>
    <name type="synonym">Caprimulgus acutipennis</name>
    <dbReference type="NCBI Taxonomy" id="118183"/>
    <lineage>
        <taxon>Eukaryota</taxon>
        <taxon>Metazoa</taxon>
        <taxon>Chordata</taxon>
        <taxon>Craniata</taxon>
        <taxon>Vertebrata</taxon>
        <taxon>Euteleostomi</taxon>
        <taxon>Archelosauria</taxon>
        <taxon>Archosauria</taxon>
        <taxon>Dinosauria</taxon>
        <taxon>Saurischia</taxon>
        <taxon>Theropoda</taxon>
        <taxon>Coelurosauria</taxon>
        <taxon>Aves</taxon>
        <taxon>Neognathae</taxon>
        <taxon>Neoaves</taxon>
        <taxon>Strisores</taxon>
        <taxon>Caprimulgiformes</taxon>
        <taxon>Caprimulgidae</taxon>
        <taxon>Chordeilinae</taxon>
        <taxon>Chordeiles</taxon>
    </lineage>
</organism>
<dbReference type="PANTHER" id="PTHR41694:SF3">
    <property type="entry name" value="RNA-DIRECTED DNA POLYMERASE-RELATED"/>
    <property type="match status" value="1"/>
</dbReference>
<dbReference type="Gene3D" id="3.30.420.10">
    <property type="entry name" value="Ribonuclease H-like superfamily/Ribonuclease H"/>
    <property type="match status" value="1"/>
</dbReference>
<dbReference type="GO" id="GO:0016787">
    <property type="term" value="F:hydrolase activity"/>
    <property type="evidence" value="ECO:0007669"/>
    <property type="project" value="UniProtKB-KW"/>
</dbReference>
<keyword evidence="3" id="KW-0540">Nuclease</keyword>
<dbReference type="InterPro" id="IPR036397">
    <property type="entry name" value="RNaseH_sf"/>
</dbReference>
<evidence type="ECO:0000313" key="8">
    <source>
        <dbReference type="EMBL" id="NXL67867.1"/>
    </source>
</evidence>
<reference evidence="8 9" key="1">
    <citation type="submission" date="2019-09" db="EMBL/GenBank/DDBJ databases">
        <title>Bird 10,000 Genomes (B10K) Project - Family phase.</title>
        <authorList>
            <person name="Zhang G."/>
        </authorList>
    </citation>
    <scope>NUCLEOTIDE SEQUENCE [LARGE SCALE GENOMIC DNA]</scope>
    <source>
        <strain evidence="8">B10K-DU-008-62</strain>
        <tissue evidence="8">Mixed tissue sample</tissue>
    </source>
</reference>
<dbReference type="Proteomes" id="UP000568556">
    <property type="component" value="Unassembled WGS sequence"/>
</dbReference>
<dbReference type="SUPFAM" id="SSF53098">
    <property type="entry name" value="Ribonuclease H-like"/>
    <property type="match status" value="1"/>
</dbReference>
<dbReference type="EMBL" id="VXAQ01002652">
    <property type="protein sequence ID" value="NXL67867.1"/>
    <property type="molecule type" value="Genomic_DNA"/>
</dbReference>
<feature type="domain" description="Integrase catalytic" evidence="7">
    <location>
        <begin position="1"/>
        <end position="51"/>
    </location>
</feature>
<feature type="non-terminal residue" evidence="8">
    <location>
        <position position="1"/>
    </location>
</feature>
<keyword evidence="1" id="KW-0808">Transferase</keyword>
<keyword evidence="6" id="KW-0695">RNA-directed DNA polymerase</keyword>
<keyword evidence="9" id="KW-1185">Reference proteome</keyword>
<dbReference type="Pfam" id="PF00665">
    <property type="entry name" value="rve"/>
    <property type="match status" value="1"/>
</dbReference>
<evidence type="ECO:0000256" key="2">
    <source>
        <dbReference type="ARBA" id="ARBA00022695"/>
    </source>
</evidence>
<dbReference type="GO" id="GO:0035613">
    <property type="term" value="F:RNA stem-loop binding"/>
    <property type="evidence" value="ECO:0007669"/>
    <property type="project" value="TreeGrafter"/>
</dbReference>
<feature type="non-terminal residue" evidence="8">
    <location>
        <position position="51"/>
    </location>
</feature>
<evidence type="ECO:0000313" key="9">
    <source>
        <dbReference type="Proteomes" id="UP000568556"/>
    </source>
</evidence>
<accession>A0A7L0ULL2</accession>
<keyword evidence="4" id="KW-0255">Endonuclease</keyword>
<dbReference type="GO" id="GO:0004519">
    <property type="term" value="F:endonuclease activity"/>
    <property type="evidence" value="ECO:0007669"/>
    <property type="project" value="UniProtKB-KW"/>
</dbReference>
<dbReference type="PANTHER" id="PTHR41694">
    <property type="entry name" value="ENDOGENOUS RETROVIRUS GROUP K MEMBER POL PROTEIN"/>
    <property type="match status" value="1"/>
</dbReference>
<comment type="caution">
    <text evidence="8">The sequence shown here is derived from an EMBL/GenBank/DDBJ whole genome shotgun (WGS) entry which is preliminary data.</text>
</comment>
<dbReference type="InterPro" id="IPR012337">
    <property type="entry name" value="RNaseH-like_sf"/>
</dbReference>
<dbReference type="OrthoDB" id="9359997at2759"/>
<dbReference type="GO" id="GO:0003964">
    <property type="term" value="F:RNA-directed DNA polymerase activity"/>
    <property type="evidence" value="ECO:0007669"/>
    <property type="project" value="UniProtKB-KW"/>
</dbReference>
<dbReference type="AlphaFoldDB" id="A0A7L0ULL2"/>